<dbReference type="SUPFAM" id="SSF49503">
    <property type="entry name" value="Cupredoxins"/>
    <property type="match status" value="3"/>
</dbReference>
<proteinExistence type="inferred from homology"/>
<keyword evidence="4" id="KW-0186">Copper</keyword>
<dbReference type="Gene3D" id="2.60.40.420">
    <property type="entry name" value="Cupredoxins - blue copper proteins"/>
    <property type="match status" value="3"/>
</dbReference>
<dbReference type="InterPro" id="IPR002355">
    <property type="entry name" value="Cu_oxidase_Cu_BS"/>
</dbReference>
<keyword evidence="2" id="KW-0479">Metal-binding</keyword>
<reference evidence="11 12" key="1">
    <citation type="submission" date="2015-04" db="EMBL/GenBank/DDBJ databases">
        <title>Complete genome sequence of Schizopora paradoxa KUC8140, a cosmopolitan wood degrader in East Asia.</title>
        <authorList>
            <consortium name="DOE Joint Genome Institute"/>
            <person name="Min B."/>
            <person name="Park H."/>
            <person name="Jang Y."/>
            <person name="Kim J.-J."/>
            <person name="Kim K.H."/>
            <person name="Pangilinan J."/>
            <person name="Lipzen A."/>
            <person name="Riley R."/>
            <person name="Grigoriev I.V."/>
            <person name="Spatafora J.W."/>
            <person name="Choi I.-G."/>
        </authorList>
    </citation>
    <scope>NUCLEOTIDE SEQUENCE [LARGE SCALE GENOMIC DNA]</scope>
    <source>
        <strain evidence="11 12">KUC8140</strain>
    </source>
</reference>
<dbReference type="PROSITE" id="PS00079">
    <property type="entry name" value="MULTICOPPER_OXIDASE1"/>
    <property type="match status" value="2"/>
</dbReference>
<dbReference type="OrthoDB" id="2121828at2759"/>
<keyword evidence="6" id="KW-0325">Glycoprotein</keyword>
<dbReference type="PANTHER" id="PTHR11709:SF511">
    <property type="entry name" value="LACCASE"/>
    <property type="match status" value="1"/>
</dbReference>
<dbReference type="InterPro" id="IPR011706">
    <property type="entry name" value="Cu-oxidase_C"/>
</dbReference>
<dbReference type="CDD" id="cd13903">
    <property type="entry name" value="CuRO_3_Tv-LCC_like"/>
    <property type="match status" value="1"/>
</dbReference>
<accession>A0A0H2RGK5</accession>
<dbReference type="PANTHER" id="PTHR11709">
    <property type="entry name" value="MULTI-COPPER OXIDASE"/>
    <property type="match status" value="1"/>
</dbReference>
<sequence>MLPSFLLSALTYSFVANAVVIERQGSSTQDSGIVTQNLTVVNKKLAPDGISRMTVVVDGQFPGPLISGMKGDRFMLNVTDKLTDKTMYRSTSIHWHGLFQARSVEMDGAAFVTQCPIIPYNSFLYDFQAPGQAGTFWYHSHLSAQYCDGLRGPMVIYDPEDPMKHLYDIDDESTVITLADWYHNTSTSLLAGPNKLSPIPDTTLINGLGRWSESTEPSPLAVVSAKPGMRHRFRVINTACSPSYNFSIDGHRMTIIEADGETTQPHTVDILEIFAGQRYSVVVEADQAVGNYWIRAIPTRGVGSNTTHGGVNSAILRYDGADNSEPQSTPTPDGKFLNEADLEAFNNPGAPGAPYPGGADVNINLPHGFDPKTKEFLLHNATFVAPSMPVLLQILSGNSAPEDLLPKGSVIPLPANKTIEISMPGGLGYHPFHLHGHTFDVVRTAGSTKYNYAKPVRRDVVNIGQFPDNVTFRFRTDNPGPWFLHCHIDWHLEAGLAVVFAEDPEGIKKSTRPGEQFNQLCEKYNQNNPDAHLSA</sequence>
<organism evidence="11 12">
    <name type="scientific">Schizopora paradoxa</name>
    <dbReference type="NCBI Taxonomy" id="27342"/>
    <lineage>
        <taxon>Eukaryota</taxon>
        <taxon>Fungi</taxon>
        <taxon>Dikarya</taxon>
        <taxon>Basidiomycota</taxon>
        <taxon>Agaricomycotina</taxon>
        <taxon>Agaricomycetes</taxon>
        <taxon>Hymenochaetales</taxon>
        <taxon>Schizoporaceae</taxon>
        <taxon>Schizopora</taxon>
    </lineage>
</organism>
<evidence type="ECO:0000256" key="5">
    <source>
        <dbReference type="ARBA" id="ARBA00023157"/>
    </source>
</evidence>
<dbReference type="Pfam" id="PF00394">
    <property type="entry name" value="Cu-oxidase"/>
    <property type="match status" value="1"/>
</dbReference>
<keyword evidence="7" id="KW-0732">Signal</keyword>
<dbReference type="InterPro" id="IPR008972">
    <property type="entry name" value="Cupredoxin"/>
</dbReference>
<dbReference type="Pfam" id="PF07731">
    <property type="entry name" value="Cu-oxidase_2"/>
    <property type="match status" value="1"/>
</dbReference>
<dbReference type="InterPro" id="IPR045087">
    <property type="entry name" value="Cu-oxidase_fam"/>
</dbReference>
<keyword evidence="3" id="KW-0560">Oxidoreductase</keyword>
<dbReference type="AlphaFoldDB" id="A0A0H2RGK5"/>
<dbReference type="SMR" id="A0A0H2RGK5"/>
<evidence type="ECO:0000259" key="9">
    <source>
        <dbReference type="Pfam" id="PF07731"/>
    </source>
</evidence>
<feature type="domain" description="Plastocyanin-like" evidence="10">
    <location>
        <begin position="41"/>
        <end position="160"/>
    </location>
</feature>
<evidence type="ECO:0000259" key="10">
    <source>
        <dbReference type="Pfam" id="PF07732"/>
    </source>
</evidence>
<dbReference type="InterPro" id="IPR011707">
    <property type="entry name" value="Cu-oxidase-like_N"/>
</dbReference>
<dbReference type="InParanoid" id="A0A0H2RGK5"/>
<dbReference type="FunFam" id="2.60.40.420:FF:000045">
    <property type="entry name" value="Laccase 2"/>
    <property type="match status" value="1"/>
</dbReference>
<dbReference type="InterPro" id="IPR001117">
    <property type="entry name" value="Cu-oxidase_2nd"/>
</dbReference>
<dbReference type="STRING" id="27342.A0A0H2RGK5"/>
<dbReference type="PROSITE" id="PS00080">
    <property type="entry name" value="MULTICOPPER_OXIDASE2"/>
    <property type="match status" value="1"/>
</dbReference>
<feature type="domain" description="Plastocyanin-like" evidence="9">
    <location>
        <begin position="384"/>
        <end position="505"/>
    </location>
</feature>
<feature type="chain" id="PRO_5005201507" evidence="7">
    <location>
        <begin position="19"/>
        <end position="535"/>
    </location>
</feature>
<evidence type="ECO:0000259" key="8">
    <source>
        <dbReference type="Pfam" id="PF00394"/>
    </source>
</evidence>
<feature type="signal peptide" evidence="7">
    <location>
        <begin position="1"/>
        <end position="18"/>
    </location>
</feature>
<dbReference type="GO" id="GO:0016491">
    <property type="term" value="F:oxidoreductase activity"/>
    <property type="evidence" value="ECO:0007669"/>
    <property type="project" value="UniProtKB-KW"/>
</dbReference>
<evidence type="ECO:0000256" key="1">
    <source>
        <dbReference type="ARBA" id="ARBA00010609"/>
    </source>
</evidence>
<evidence type="ECO:0000256" key="6">
    <source>
        <dbReference type="ARBA" id="ARBA00023180"/>
    </source>
</evidence>
<comment type="similarity">
    <text evidence="1">Belongs to the multicopper oxidase family.</text>
</comment>
<evidence type="ECO:0000256" key="7">
    <source>
        <dbReference type="SAM" id="SignalP"/>
    </source>
</evidence>
<gene>
    <name evidence="11" type="ORF">SCHPADRAFT_930243</name>
</gene>
<evidence type="ECO:0000313" key="12">
    <source>
        <dbReference type="Proteomes" id="UP000053477"/>
    </source>
</evidence>
<feature type="domain" description="Plastocyanin-like" evidence="8">
    <location>
        <begin position="172"/>
        <end position="321"/>
    </location>
</feature>
<dbReference type="Pfam" id="PF07732">
    <property type="entry name" value="Cu-oxidase_3"/>
    <property type="match status" value="1"/>
</dbReference>
<dbReference type="GO" id="GO:0005507">
    <property type="term" value="F:copper ion binding"/>
    <property type="evidence" value="ECO:0007669"/>
    <property type="project" value="InterPro"/>
</dbReference>
<keyword evidence="12" id="KW-1185">Reference proteome</keyword>
<evidence type="ECO:0000313" key="11">
    <source>
        <dbReference type="EMBL" id="KLO10980.1"/>
    </source>
</evidence>
<dbReference type="Proteomes" id="UP000053477">
    <property type="component" value="Unassembled WGS sequence"/>
</dbReference>
<dbReference type="EMBL" id="KQ086012">
    <property type="protein sequence ID" value="KLO10980.1"/>
    <property type="molecule type" value="Genomic_DNA"/>
</dbReference>
<evidence type="ECO:0000256" key="3">
    <source>
        <dbReference type="ARBA" id="ARBA00023002"/>
    </source>
</evidence>
<keyword evidence="5" id="KW-1015">Disulfide bond</keyword>
<protein>
    <submittedName>
        <fullName evidence="11">Laccase</fullName>
    </submittedName>
</protein>
<dbReference type="InterPro" id="IPR033138">
    <property type="entry name" value="Cu_oxidase_CS"/>
</dbReference>
<evidence type="ECO:0000256" key="2">
    <source>
        <dbReference type="ARBA" id="ARBA00022723"/>
    </source>
</evidence>
<name>A0A0H2RGK5_9AGAM</name>
<evidence type="ECO:0000256" key="4">
    <source>
        <dbReference type="ARBA" id="ARBA00023008"/>
    </source>
</evidence>